<dbReference type="AlphaFoldDB" id="A0A507BJY4"/>
<name>A0A507BJY4_9PEZI</name>
<organism evidence="1 2">
    <name type="scientific">Thyridium curvatum</name>
    <dbReference type="NCBI Taxonomy" id="1093900"/>
    <lineage>
        <taxon>Eukaryota</taxon>
        <taxon>Fungi</taxon>
        <taxon>Dikarya</taxon>
        <taxon>Ascomycota</taxon>
        <taxon>Pezizomycotina</taxon>
        <taxon>Sordariomycetes</taxon>
        <taxon>Sordariomycetidae</taxon>
        <taxon>Thyridiales</taxon>
        <taxon>Thyridiaceae</taxon>
        <taxon>Thyridium</taxon>
    </lineage>
</organism>
<gene>
    <name evidence="1" type="ORF">E0L32_003532</name>
</gene>
<evidence type="ECO:0000313" key="1">
    <source>
        <dbReference type="EMBL" id="TPX16970.1"/>
    </source>
</evidence>
<dbReference type="Gene3D" id="3.40.630.30">
    <property type="match status" value="1"/>
</dbReference>
<accession>A0A507BJY4</accession>
<keyword evidence="2" id="KW-1185">Reference proteome</keyword>
<proteinExistence type="predicted"/>
<dbReference type="OrthoDB" id="4738875at2759"/>
<reference evidence="1 2" key="1">
    <citation type="submission" date="2019-06" db="EMBL/GenBank/DDBJ databases">
        <title>Draft genome sequence of the filamentous fungus Phialemoniopsis curvata isolated from diesel fuel.</title>
        <authorList>
            <person name="Varaljay V.A."/>
            <person name="Lyon W.J."/>
            <person name="Crouch A.L."/>
            <person name="Drake C.E."/>
            <person name="Hollomon J.M."/>
            <person name="Nadeau L.J."/>
            <person name="Nunn H.S."/>
            <person name="Stevenson B.S."/>
            <person name="Bojanowski C.L."/>
            <person name="Crookes-Goodson W.J."/>
        </authorList>
    </citation>
    <scope>NUCLEOTIDE SEQUENCE [LARGE SCALE GENOMIC DNA]</scope>
    <source>
        <strain evidence="1 2">D216</strain>
    </source>
</reference>
<dbReference type="RefSeq" id="XP_030998681.1">
    <property type="nucleotide sequence ID" value="XM_031137843.1"/>
</dbReference>
<dbReference type="GeneID" id="41970979"/>
<sequence>MASDAPRFGPLKLASPADILRLGIVCAAGFRYSEQFIWERTAHEQHPQCTIVCFRHEVQEFIRDPQYIALVILDGYDPGESSKTIAVIPKDNGWTPPAADPYPDLPKYDYKDLDRQRSRAFEDVAGAAAKRYFGGLSEMERVVVHPAYWKRGHGSKIAKWGVDLADLDNVGQGVLATSMGANLFRHVGYEFITNLHVDGDGCDPEGVTFEALRHRTGQKDQGLKCNVLKRPFRQDP</sequence>
<dbReference type="EMBL" id="SKBQ01000015">
    <property type="protein sequence ID" value="TPX16970.1"/>
    <property type="molecule type" value="Genomic_DNA"/>
</dbReference>
<dbReference type="SUPFAM" id="SSF55729">
    <property type="entry name" value="Acyl-CoA N-acyltransferases (Nat)"/>
    <property type="match status" value="1"/>
</dbReference>
<protein>
    <recommendedName>
        <fullName evidence="3">N-acetyltransferase domain-containing protein</fullName>
    </recommendedName>
</protein>
<dbReference type="Proteomes" id="UP000319257">
    <property type="component" value="Unassembled WGS sequence"/>
</dbReference>
<dbReference type="InParanoid" id="A0A507BJY4"/>
<comment type="caution">
    <text evidence="1">The sequence shown here is derived from an EMBL/GenBank/DDBJ whole genome shotgun (WGS) entry which is preliminary data.</text>
</comment>
<dbReference type="STRING" id="1093900.A0A507BJY4"/>
<evidence type="ECO:0000313" key="2">
    <source>
        <dbReference type="Proteomes" id="UP000319257"/>
    </source>
</evidence>
<dbReference type="InterPro" id="IPR016181">
    <property type="entry name" value="Acyl_CoA_acyltransferase"/>
</dbReference>
<evidence type="ECO:0008006" key="3">
    <source>
        <dbReference type="Google" id="ProtNLM"/>
    </source>
</evidence>